<sequence>MVQYVGVHDLIRLIRLQGIETVLRELAEYIEDDFRRWPAFDKRPRLASHSEHGAIELMPTSDDALYSFKYVNGHPGNTRDGLQTVIAFGMLSDVRTGYPLILSEMTLLTALRTAATSAVAARYLARADSRVLAIIGAGAQSEFQATAFKTLLGIDTVRIYDTDPDATQKFCDNMKNSGLSITIAASSQEAVEGADIITTITADKQMATILSDNMIGAGVHINAVGGDCPGKTELQADILTRGRVFVEYTEQTRLEGELQQMPEDFQVTELWEIIAGNKKGRRSARDITIFDSVGFATEDFSALRYLRDKVSGTSFCKTLDLLANPEDPRNLFGLLNSSVPDEECSFE</sequence>
<dbReference type="Proteomes" id="UP001301152">
    <property type="component" value="Unassembled WGS sequence"/>
</dbReference>
<dbReference type="EMBL" id="JAPIUZ010000005">
    <property type="protein sequence ID" value="MCX2564413.1"/>
    <property type="molecule type" value="Genomic_DNA"/>
</dbReference>
<dbReference type="NCBIfam" id="NF005762">
    <property type="entry name" value="PRK07589.1"/>
    <property type="match status" value="1"/>
</dbReference>
<gene>
    <name evidence="1" type="ORF">OQ497_10645</name>
</gene>
<evidence type="ECO:0000313" key="1">
    <source>
        <dbReference type="EMBL" id="MCX2564413.1"/>
    </source>
</evidence>
<dbReference type="Gene3D" id="3.40.50.720">
    <property type="entry name" value="NAD(P)-binding Rossmann-like Domain"/>
    <property type="match status" value="1"/>
</dbReference>
<protein>
    <submittedName>
        <fullName evidence="1">Ornithine cyclodeaminase</fullName>
    </submittedName>
</protein>
<dbReference type="SUPFAM" id="SSF51735">
    <property type="entry name" value="NAD(P)-binding Rossmann-fold domains"/>
    <property type="match status" value="1"/>
</dbReference>
<dbReference type="InterPro" id="IPR023401">
    <property type="entry name" value="ODC_N"/>
</dbReference>
<accession>A0ABT3QGK2</accession>
<dbReference type="PANTHER" id="PTHR13812">
    <property type="entry name" value="KETIMINE REDUCTASE MU-CRYSTALLIN"/>
    <property type="match status" value="1"/>
</dbReference>
<reference evidence="1 2" key="1">
    <citation type="submission" date="2022-11" db="EMBL/GenBank/DDBJ databases">
        <title>Genome sequencing of Acetobacter type strain.</title>
        <authorList>
            <person name="Heo J."/>
            <person name="Lee D."/>
            <person name="Han B.-H."/>
            <person name="Hong S.-B."/>
            <person name="Kwon S.-W."/>
        </authorList>
    </citation>
    <scope>NUCLEOTIDE SEQUENCE [LARGE SCALE GENOMIC DNA]</scope>
    <source>
        <strain evidence="1 2">KACC 21253</strain>
    </source>
</reference>
<organism evidence="1 2">
    <name type="scientific">Acetobacter thailandicus</name>
    <dbReference type="NCBI Taxonomy" id="1502842"/>
    <lineage>
        <taxon>Bacteria</taxon>
        <taxon>Pseudomonadati</taxon>
        <taxon>Pseudomonadota</taxon>
        <taxon>Alphaproteobacteria</taxon>
        <taxon>Acetobacterales</taxon>
        <taxon>Acetobacteraceae</taxon>
        <taxon>Acetobacter</taxon>
    </lineage>
</organism>
<comment type="caution">
    <text evidence="1">The sequence shown here is derived from an EMBL/GenBank/DDBJ whole genome shotgun (WGS) entry which is preliminary data.</text>
</comment>
<keyword evidence="2" id="KW-1185">Reference proteome</keyword>
<dbReference type="PANTHER" id="PTHR13812:SF19">
    <property type="entry name" value="KETIMINE REDUCTASE MU-CRYSTALLIN"/>
    <property type="match status" value="1"/>
</dbReference>
<dbReference type="InterPro" id="IPR036291">
    <property type="entry name" value="NAD(P)-bd_dom_sf"/>
</dbReference>
<dbReference type="Gene3D" id="3.30.1780.10">
    <property type="entry name" value="ornithine cyclodeaminase, domain 1"/>
    <property type="match status" value="1"/>
</dbReference>
<dbReference type="RefSeq" id="WP_173559813.1">
    <property type="nucleotide sequence ID" value="NZ_JAPIUZ010000005.1"/>
</dbReference>
<dbReference type="Pfam" id="PF02423">
    <property type="entry name" value="OCD_Mu_crystall"/>
    <property type="match status" value="1"/>
</dbReference>
<name>A0ABT3QGK2_9PROT</name>
<proteinExistence type="predicted"/>
<evidence type="ECO:0000313" key="2">
    <source>
        <dbReference type="Proteomes" id="UP001301152"/>
    </source>
</evidence>
<dbReference type="InterPro" id="IPR003462">
    <property type="entry name" value="ODC_Mu_crystall"/>
</dbReference>